<dbReference type="AlphaFoldDB" id="A0A1H9J0X2"/>
<feature type="domain" description="GNAT-like C-terminal" evidence="2">
    <location>
        <begin position="120"/>
        <end position="264"/>
    </location>
</feature>
<dbReference type="Pfam" id="PF18082">
    <property type="entry name" value="NAT_N"/>
    <property type="match status" value="1"/>
</dbReference>
<dbReference type="EMBL" id="FOGF01000007">
    <property type="protein sequence ID" value="SEQ80446.1"/>
    <property type="molecule type" value="Genomic_DNA"/>
</dbReference>
<name>A0A1H9J0X2_9LACT</name>
<dbReference type="RefSeq" id="WP_089746168.1">
    <property type="nucleotide sequence ID" value="NZ_FOGF01000007.1"/>
</dbReference>
<gene>
    <name evidence="3" type="ORF">SAMN05421767_10746</name>
</gene>
<sequence length="269" mass="32351">MDFNDFLTGIQLMPQAIKVINNSNITEEEYQQNRKLFQKNREEFFRVINNKADFREQFLYYYTHMACETYTYYKNNHISEEIYFATFQDITLWCKDCKERYGVYGIDEYQWLFRHIEAKIFRLGSLQFERALADCFIRYKGEQINPGDEVIHIHIPNGANLTKEAVEDSFKQAIEFFGSNNLFVCHSWLLYPDLTKLLNEDSNILRFQTYFDLYRIDYSERQAEERIFKAIREDISLYPERTSLQRKAKQYLLAGKRLGLGFGIYKLNR</sequence>
<evidence type="ECO:0000313" key="3">
    <source>
        <dbReference type="EMBL" id="SEQ80446.1"/>
    </source>
</evidence>
<evidence type="ECO:0000313" key="4">
    <source>
        <dbReference type="Proteomes" id="UP000198556"/>
    </source>
</evidence>
<dbReference type="OrthoDB" id="2139859at2"/>
<proteinExistence type="predicted"/>
<evidence type="ECO:0000259" key="2">
    <source>
        <dbReference type="Pfam" id="PF18164"/>
    </source>
</evidence>
<keyword evidence="4" id="KW-1185">Reference proteome</keyword>
<reference evidence="3 4" key="1">
    <citation type="submission" date="2016-10" db="EMBL/GenBank/DDBJ databases">
        <authorList>
            <person name="de Groot N.N."/>
        </authorList>
    </citation>
    <scope>NUCLEOTIDE SEQUENCE [LARGE SCALE GENOMIC DNA]</scope>
    <source>
        <strain evidence="3 4">DSM 15827</strain>
    </source>
</reference>
<dbReference type="Gene3D" id="3.40.630.120">
    <property type="match status" value="1"/>
</dbReference>
<dbReference type="STRING" id="137733.SAMN05421767_10746"/>
<organism evidence="3 4">
    <name type="scientific">Granulicatella balaenopterae</name>
    <dbReference type="NCBI Taxonomy" id="137733"/>
    <lineage>
        <taxon>Bacteria</taxon>
        <taxon>Bacillati</taxon>
        <taxon>Bacillota</taxon>
        <taxon>Bacilli</taxon>
        <taxon>Lactobacillales</taxon>
        <taxon>Carnobacteriaceae</taxon>
        <taxon>Granulicatella</taxon>
    </lineage>
</organism>
<evidence type="ECO:0000259" key="1">
    <source>
        <dbReference type="Pfam" id="PF18082"/>
    </source>
</evidence>
<dbReference type="InterPro" id="IPR041644">
    <property type="entry name" value="GNAT_C"/>
</dbReference>
<dbReference type="Pfam" id="PF18164">
    <property type="entry name" value="GNAT_C"/>
    <property type="match status" value="1"/>
</dbReference>
<dbReference type="Proteomes" id="UP000198556">
    <property type="component" value="Unassembled WGS sequence"/>
</dbReference>
<accession>A0A1H9J0X2</accession>
<feature type="domain" description="N-acyltransferase N-terminal" evidence="1">
    <location>
        <begin position="1"/>
        <end position="117"/>
    </location>
</feature>
<protein>
    <recommendedName>
        <fullName evidence="5">GNAT-like C-terminal domain-containing protein</fullName>
    </recommendedName>
</protein>
<dbReference type="InterPro" id="IPR041273">
    <property type="entry name" value="NAT_N"/>
</dbReference>
<evidence type="ECO:0008006" key="5">
    <source>
        <dbReference type="Google" id="ProtNLM"/>
    </source>
</evidence>